<dbReference type="SUPFAM" id="SSF47336">
    <property type="entry name" value="ACP-like"/>
    <property type="match status" value="1"/>
</dbReference>
<evidence type="ECO:0000313" key="3">
    <source>
        <dbReference type="Proteomes" id="UP000053398"/>
    </source>
</evidence>
<dbReference type="Pfam" id="PF00550">
    <property type="entry name" value="PP-binding"/>
    <property type="match status" value="1"/>
</dbReference>
<keyword evidence="3" id="KW-1185">Reference proteome</keyword>
<dbReference type="AlphaFoldDB" id="A0A124HJD4"/>
<gene>
    <name evidence="2" type="ORF">AQJ11_40640</name>
</gene>
<evidence type="ECO:0000259" key="1">
    <source>
        <dbReference type="PROSITE" id="PS50075"/>
    </source>
</evidence>
<evidence type="ECO:0000313" key="2">
    <source>
        <dbReference type="EMBL" id="KUN16124.1"/>
    </source>
</evidence>
<dbReference type="EMBL" id="LMWP01000062">
    <property type="protein sequence ID" value="KUN16124.1"/>
    <property type="molecule type" value="Genomic_DNA"/>
</dbReference>
<accession>A0A124HJD4</accession>
<feature type="domain" description="Carrier" evidence="1">
    <location>
        <begin position="2"/>
        <end position="77"/>
    </location>
</feature>
<organism evidence="2 3">
    <name type="scientific">Streptomyces corchorusii</name>
    <name type="common">Streptomyces chibaensis</name>
    <dbReference type="NCBI Taxonomy" id="1903"/>
    <lineage>
        <taxon>Bacteria</taxon>
        <taxon>Bacillati</taxon>
        <taxon>Actinomycetota</taxon>
        <taxon>Actinomycetes</taxon>
        <taxon>Kitasatosporales</taxon>
        <taxon>Streptomycetaceae</taxon>
        <taxon>Streptomyces</taxon>
    </lineage>
</organism>
<comment type="caution">
    <text evidence="2">The sequence shown here is derived from an EMBL/GenBank/DDBJ whole genome shotgun (WGS) entry which is preliminary data.</text>
</comment>
<reference evidence="2 3" key="1">
    <citation type="submission" date="2015-10" db="EMBL/GenBank/DDBJ databases">
        <title>Draft genome sequence of Streptomyces corchorusii DSM 40340, type strain for the species Streptomyces corchorusii.</title>
        <authorList>
            <person name="Ruckert C."/>
            <person name="Winkler A."/>
            <person name="Kalinowski J."/>
            <person name="Kampfer P."/>
            <person name="Glaeser S."/>
        </authorList>
    </citation>
    <scope>NUCLEOTIDE SEQUENCE [LARGE SCALE GENOMIC DNA]</scope>
    <source>
        <strain evidence="2 3">DSM 40340</strain>
    </source>
</reference>
<proteinExistence type="predicted"/>
<dbReference type="Gene3D" id="1.10.1200.10">
    <property type="entry name" value="ACP-like"/>
    <property type="match status" value="1"/>
</dbReference>
<dbReference type="InterPro" id="IPR036736">
    <property type="entry name" value="ACP-like_sf"/>
</dbReference>
<name>A0A124HJD4_STRCK</name>
<dbReference type="InterPro" id="IPR009081">
    <property type="entry name" value="PP-bd_ACP"/>
</dbReference>
<dbReference type="PROSITE" id="PS50075">
    <property type="entry name" value="CARRIER"/>
    <property type="match status" value="1"/>
</dbReference>
<protein>
    <recommendedName>
        <fullName evidence="1">Carrier domain-containing protein</fullName>
    </recommendedName>
</protein>
<sequence>MSDKDLGLDDLVQLVAEVIGGASVTADDNFFDLGGDSLHAAQLALLLDERWDQSVDVMVIITADTLRDMYTEIVEGRADSFTPALT</sequence>
<dbReference type="Proteomes" id="UP000053398">
    <property type="component" value="Unassembled WGS sequence"/>
</dbReference>
<dbReference type="RefSeq" id="WP_014669209.1">
    <property type="nucleotide sequence ID" value="NZ_KQ948375.1"/>
</dbReference>